<reference evidence="6" key="1">
    <citation type="submission" date="2018-11" db="EMBL/GenBank/DDBJ databases">
        <authorList>
            <person name="Alioto T."/>
            <person name="Alioto T."/>
        </authorList>
    </citation>
    <scope>NUCLEOTIDE SEQUENCE</scope>
</reference>
<dbReference type="GO" id="GO:0005525">
    <property type="term" value="F:GTP binding"/>
    <property type="evidence" value="ECO:0007669"/>
    <property type="project" value="UniProtKB-KW"/>
</dbReference>
<evidence type="ECO:0000256" key="4">
    <source>
        <dbReference type="SAM" id="Coils"/>
    </source>
</evidence>
<feature type="non-terminal residue" evidence="6">
    <location>
        <position position="1"/>
    </location>
</feature>
<keyword evidence="3" id="KW-0342">GTP-binding</keyword>
<protein>
    <recommendedName>
        <fullName evidence="5">AIG1-type G domain-containing protein</fullName>
    </recommendedName>
</protein>
<accession>A0A8B6EH71</accession>
<evidence type="ECO:0000259" key="5">
    <source>
        <dbReference type="PROSITE" id="PS51720"/>
    </source>
</evidence>
<dbReference type="OrthoDB" id="8954335at2759"/>
<evidence type="ECO:0000313" key="7">
    <source>
        <dbReference type="Proteomes" id="UP000596742"/>
    </source>
</evidence>
<dbReference type="InterPro" id="IPR027417">
    <property type="entry name" value="P-loop_NTPase"/>
</dbReference>
<dbReference type="FunFam" id="3.40.50.300:FF:000366">
    <property type="entry name" value="GTPase, IMAP family member 2"/>
    <property type="match status" value="1"/>
</dbReference>
<feature type="coiled-coil region" evidence="4">
    <location>
        <begin position="276"/>
        <end position="303"/>
    </location>
</feature>
<dbReference type="PROSITE" id="PS51720">
    <property type="entry name" value="G_AIG1"/>
    <property type="match status" value="1"/>
</dbReference>
<name>A0A8B6EH71_MYTGA</name>
<comment type="caution">
    <text evidence="6">The sequence shown here is derived from an EMBL/GenBank/DDBJ whole genome shotgun (WGS) entry which is preliminary data.</text>
</comment>
<organism evidence="6 7">
    <name type="scientific">Mytilus galloprovincialis</name>
    <name type="common">Mediterranean mussel</name>
    <dbReference type="NCBI Taxonomy" id="29158"/>
    <lineage>
        <taxon>Eukaryota</taxon>
        <taxon>Metazoa</taxon>
        <taxon>Spiralia</taxon>
        <taxon>Lophotrochozoa</taxon>
        <taxon>Mollusca</taxon>
        <taxon>Bivalvia</taxon>
        <taxon>Autobranchia</taxon>
        <taxon>Pteriomorphia</taxon>
        <taxon>Mytilida</taxon>
        <taxon>Mytiloidea</taxon>
        <taxon>Mytilidae</taxon>
        <taxon>Mytilinae</taxon>
        <taxon>Mytilus</taxon>
    </lineage>
</organism>
<dbReference type="AlphaFoldDB" id="A0A8B6EH71"/>
<proteinExistence type="inferred from homology"/>
<dbReference type="InterPro" id="IPR045058">
    <property type="entry name" value="GIMA/IAN/Toc"/>
</dbReference>
<gene>
    <name evidence="6" type="ORF">MGAL_10B014624</name>
</gene>
<comment type="similarity">
    <text evidence="1">Belongs to the TRAFAC class TrmE-Era-EngA-EngB-Septin-like GTPase superfamily. AIG1/Toc34/Toc159-like paraseptin GTPase family. IAN subfamily.</text>
</comment>
<evidence type="ECO:0000256" key="2">
    <source>
        <dbReference type="ARBA" id="ARBA00022741"/>
    </source>
</evidence>
<keyword evidence="4" id="KW-0175">Coiled coil</keyword>
<evidence type="ECO:0000313" key="6">
    <source>
        <dbReference type="EMBL" id="VDI33410.1"/>
    </source>
</evidence>
<dbReference type="PANTHER" id="PTHR10903">
    <property type="entry name" value="GTPASE, IMAP FAMILY MEMBER-RELATED"/>
    <property type="match status" value="1"/>
</dbReference>
<dbReference type="SUPFAM" id="SSF52540">
    <property type="entry name" value="P-loop containing nucleoside triphosphate hydrolases"/>
    <property type="match status" value="1"/>
</dbReference>
<evidence type="ECO:0000256" key="3">
    <source>
        <dbReference type="ARBA" id="ARBA00023134"/>
    </source>
</evidence>
<dbReference type="PANTHER" id="PTHR10903:SF184">
    <property type="entry name" value="GTP-BINDING PROTEIN A"/>
    <property type="match status" value="1"/>
</dbReference>
<dbReference type="EMBL" id="UYJE01005035">
    <property type="protein sequence ID" value="VDI33410.1"/>
    <property type="molecule type" value="Genomic_DNA"/>
</dbReference>
<dbReference type="Pfam" id="PF04548">
    <property type="entry name" value="AIG1"/>
    <property type="match status" value="1"/>
</dbReference>
<keyword evidence="2" id="KW-0547">Nucleotide-binding</keyword>
<evidence type="ECO:0000256" key="1">
    <source>
        <dbReference type="ARBA" id="ARBA00008535"/>
    </source>
</evidence>
<dbReference type="Gene3D" id="3.40.50.300">
    <property type="entry name" value="P-loop containing nucleotide triphosphate hydrolases"/>
    <property type="match status" value="1"/>
</dbReference>
<dbReference type="InterPro" id="IPR006703">
    <property type="entry name" value="G_AIG1"/>
</dbReference>
<feature type="domain" description="AIG1-type G" evidence="5">
    <location>
        <begin position="71"/>
        <end position="272"/>
    </location>
</feature>
<keyword evidence="7" id="KW-1185">Reference proteome</keyword>
<dbReference type="Proteomes" id="UP000596742">
    <property type="component" value="Unassembled WGS sequence"/>
</dbReference>
<sequence length="361" mass="41979">CHKLFDEFETTYDVDSAQAKVEEEMGSEEQQLVYRDMEKVTFQMADTRLCPEEVEKVLVEQATKQNEQTIRDELRLIVIGKTGVGKSALGNFICGKEGFHSESGAGAVTQCCSHIKCFIHNRQVTVIDTPGIFDTEHEKDFVETQIRHCIGIGSPGPHAILFVMSLDERFKEEDNRAIREFLKFFGKTMLNYVLVVFTHADVLERRNKSLEEYLKTSPTKLRDLLQSCGNRYLHLNTRSEGKERDKYLEILFSEIDKIKLKNFEDENFRKTEQLVIKREDEIAAEVERRLKKMDQELKERAEKLVESVITEKIFKMKKQAIQRLVDVRDEVRTEIENNQSQFVLNGSKLSLHQSIMKKFPD</sequence>